<dbReference type="EMBL" id="QFQI01000012">
    <property type="protein sequence ID" value="PZQ58889.1"/>
    <property type="molecule type" value="Genomic_DNA"/>
</dbReference>
<evidence type="ECO:0000259" key="3">
    <source>
        <dbReference type="PROSITE" id="PS51194"/>
    </source>
</evidence>
<protein>
    <submittedName>
        <fullName evidence="4">Helicase</fullName>
    </submittedName>
</protein>
<accession>A0A2W5P447</accession>
<dbReference type="GO" id="GO:0006281">
    <property type="term" value="P:DNA repair"/>
    <property type="evidence" value="ECO:0007669"/>
    <property type="project" value="TreeGrafter"/>
</dbReference>
<dbReference type="SMART" id="SM00487">
    <property type="entry name" value="DEXDc"/>
    <property type="match status" value="1"/>
</dbReference>
<dbReference type="Gene3D" id="3.40.50.10810">
    <property type="entry name" value="Tandem AAA-ATPase domain"/>
    <property type="match status" value="1"/>
</dbReference>
<feature type="domain" description="Helicase ATP-binding" evidence="2">
    <location>
        <begin position="224"/>
        <end position="385"/>
    </location>
</feature>
<dbReference type="InterPro" id="IPR001650">
    <property type="entry name" value="Helicase_C-like"/>
</dbReference>
<dbReference type="InterPro" id="IPR049730">
    <property type="entry name" value="SNF2/RAD54-like_C"/>
</dbReference>
<dbReference type="AlphaFoldDB" id="A0A2W5P447"/>
<dbReference type="SUPFAM" id="SSF52540">
    <property type="entry name" value="P-loop containing nucleoside triphosphate hydrolases"/>
    <property type="match status" value="1"/>
</dbReference>
<dbReference type="GO" id="GO:0031297">
    <property type="term" value="P:replication fork processing"/>
    <property type="evidence" value="ECO:0007669"/>
    <property type="project" value="TreeGrafter"/>
</dbReference>
<reference evidence="4 5" key="1">
    <citation type="submission" date="2017-08" db="EMBL/GenBank/DDBJ databases">
        <title>Infants hospitalized years apart are colonized by the same room-sourced microbial strains.</title>
        <authorList>
            <person name="Brooks B."/>
            <person name="Olm M.R."/>
            <person name="Firek B.A."/>
            <person name="Baker R."/>
            <person name="Thomas B.C."/>
            <person name="Morowitz M.J."/>
            <person name="Banfield J.F."/>
        </authorList>
    </citation>
    <scope>NUCLEOTIDE SEQUENCE [LARGE SCALE GENOMIC DNA]</scope>
    <source>
        <strain evidence="4">S2_005_001_R1_22</strain>
    </source>
</reference>
<dbReference type="CDD" id="cd18793">
    <property type="entry name" value="SF2_C_SNF"/>
    <property type="match status" value="1"/>
</dbReference>
<evidence type="ECO:0000256" key="1">
    <source>
        <dbReference type="ARBA" id="ARBA00022801"/>
    </source>
</evidence>
<sequence>MRLLPNIGMDRVVDHLPTKAALDGVTNAASIEGLATLRRANGLARLLLSPDMILREDADDRRRRNALMARGEGLKSLEWIGAAELKVSALPLRQAVLLWGNTTGGRAIIGDCEMTTGGLGLAPSKMTGMIQLLQGADEVAGIAAWFEQLWQRSETQSPDQLTAALLNATAAFEAGTVYHRALAALFADMAADADALPDQRLGLENSCVWHMLYRFQRDGVLGAINKLRKWGGCIVADSVGLGKTFEALAVIKFHELRNERALVLAPKRLRENWTLWTRNDVRNPLAGDRLAFDVLNHTDLSREGGLSGDIDLDHVNWGNYGLVVIDESHNFRNRPTGREGESRYDRLMRDIVKAGIRTKVLMLSATPVNNRLNDLKNQIAFATEGDDAALTDAGIKSIAGTVRLAQAAFNKWQALPAERRTSQRLLDMLGFDYVRLLDLLTIARSRKHIERYYGVGETGRFPEKLPPENRKTDVASDNSFPPIATVNDEIRRLTLAAYAPLRYVLANKRADYDRRYSQTAKAGESVFRQLDREESLVGLMRVNLLKRMESSVHAFALTVERQLAAVDELIARIAAHDDSLEAPTLEDLAEDDPLIEALGVGKRVKVLLSDADLIAWNRDLQADRERLQRLLRQAQGVTPDRDAKLAELRRIIPAKRAAPINPGNDKLLIFTAFADTAAYLYENLAGEVGGITALVTGTGANRVSGGRLKADLATILTAFSPRSRKRPESLAGEPEIDLIIATDCISEGQNLQDCDCVVNYDIHWNPVRIVQRFGRIDRLCSTNGRIRLVNFWPNMDLDAYIGLERTVSGRMKLLDVSATGEENIIEADPGNGMNDLEYRRRQLEAMQDQVIELEDLSQGVAITDLTLNDLRLDLAQLSDEEREALGRMPLTAHAPVPESDDLPAGAIFVLRAETPGALAALDAKDPLRPHALVHVCVDGTIHLPHTAPKRILDSMRKLARLDPAQGEALWRRFDRETREGLRMERWQALLEAAIVGITGTAQERAVDSLFTTGAPQGMSGASGLDDWEVIAWFPILSGE</sequence>
<dbReference type="SMART" id="SM00490">
    <property type="entry name" value="HELICc"/>
    <property type="match status" value="1"/>
</dbReference>
<dbReference type="GO" id="GO:0004386">
    <property type="term" value="F:helicase activity"/>
    <property type="evidence" value="ECO:0007669"/>
    <property type="project" value="UniProtKB-KW"/>
</dbReference>
<dbReference type="Pfam" id="PF00271">
    <property type="entry name" value="Helicase_C"/>
    <property type="match status" value="1"/>
</dbReference>
<proteinExistence type="predicted"/>
<dbReference type="PROSITE" id="PS51194">
    <property type="entry name" value="HELICASE_CTER"/>
    <property type="match status" value="1"/>
</dbReference>
<organism evidence="4 5">
    <name type="scientific">Sphingomonas taxi</name>
    <dbReference type="NCBI Taxonomy" id="1549858"/>
    <lineage>
        <taxon>Bacteria</taxon>
        <taxon>Pseudomonadati</taxon>
        <taxon>Pseudomonadota</taxon>
        <taxon>Alphaproteobacteria</taxon>
        <taxon>Sphingomonadales</taxon>
        <taxon>Sphingomonadaceae</taxon>
        <taxon>Sphingomonas</taxon>
    </lineage>
</organism>
<dbReference type="GO" id="GO:0016787">
    <property type="term" value="F:hydrolase activity"/>
    <property type="evidence" value="ECO:0007669"/>
    <property type="project" value="UniProtKB-KW"/>
</dbReference>
<evidence type="ECO:0000313" key="5">
    <source>
        <dbReference type="Proteomes" id="UP000249229"/>
    </source>
</evidence>
<dbReference type="PANTHER" id="PTHR45766">
    <property type="entry name" value="DNA ANNEALING HELICASE AND ENDONUCLEASE ZRANB3 FAMILY MEMBER"/>
    <property type="match status" value="1"/>
</dbReference>
<evidence type="ECO:0000313" key="4">
    <source>
        <dbReference type="EMBL" id="PZQ58889.1"/>
    </source>
</evidence>
<dbReference type="Proteomes" id="UP000249229">
    <property type="component" value="Unassembled WGS sequence"/>
</dbReference>
<keyword evidence="1" id="KW-0378">Hydrolase</keyword>
<dbReference type="PANTHER" id="PTHR45766:SF6">
    <property type="entry name" value="SWI_SNF-RELATED MATRIX-ASSOCIATED ACTIN-DEPENDENT REGULATOR OF CHROMATIN SUBFAMILY A-LIKE PROTEIN 1"/>
    <property type="match status" value="1"/>
</dbReference>
<dbReference type="Gene3D" id="3.40.50.300">
    <property type="entry name" value="P-loop containing nucleotide triphosphate hydrolases"/>
    <property type="match status" value="1"/>
</dbReference>
<dbReference type="InterPro" id="IPR038718">
    <property type="entry name" value="SNF2-like_sf"/>
</dbReference>
<name>A0A2W5P447_9SPHN</name>
<keyword evidence="4" id="KW-0067">ATP-binding</keyword>
<dbReference type="InterPro" id="IPR014001">
    <property type="entry name" value="Helicase_ATP-bd"/>
</dbReference>
<keyword evidence="4" id="KW-0547">Nucleotide-binding</keyword>
<evidence type="ECO:0000259" key="2">
    <source>
        <dbReference type="PROSITE" id="PS51192"/>
    </source>
</evidence>
<gene>
    <name evidence="4" type="ORF">DI544_12830</name>
</gene>
<feature type="domain" description="Helicase C-terminal" evidence="3">
    <location>
        <begin position="647"/>
        <end position="825"/>
    </location>
</feature>
<comment type="caution">
    <text evidence="4">The sequence shown here is derived from an EMBL/GenBank/DDBJ whole genome shotgun (WGS) entry which is preliminary data.</text>
</comment>
<keyword evidence="4" id="KW-0347">Helicase</keyword>
<dbReference type="InterPro" id="IPR027417">
    <property type="entry name" value="P-loop_NTPase"/>
</dbReference>
<dbReference type="PROSITE" id="PS51192">
    <property type="entry name" value="HELICASE_ATP_BIND_1"/>
    <property type="match status" value="1"/>
</dbReference>